<keyword evidence="7 8" id="KW-0472">Membrane</keyword>
<dbReference type="InterPro" id="IPR018108">
    <property type="entry name" value="MCP_transmembrane"/>
</dbReference>
<evidence type="ECO:0000313" key="10">
    <source>
        <dbReference type="EMBL" id="RKP26361.1"/>
    </source>
</evidence>
<evidence type="ECO:0000256" key="5">
    <source>
        <dbReference type="ARBA" id="ARBA00022737"/>
    </source>
</evidence>
<evidence type="ECO:0000256" key="8">
    <source>
        <dbReference type="PROSITE-ProRule" id="PRU00282"/>
    </source>
</evidence>
<proteinExistence type="inferred from homology"/>
<dbReference type="InterPro" id="IPR023395">
    <property type="entry name" value="MCP_dom_sf"/>
</dbReference>
<evidence type="ECO:0000256" key="6">
    <source>
        <dbReference type="ARBA" id="ARBA00022989"/>
    </source>
</evidence>
<dbReference type="AlphaFoldDB" id="A0A4P9Z3I8"/>
<sequence length="204" mass="22144">ASAVAATVGDLTSSIAKVPREVITTRLQAGTATSSQAAIEQVLRAEGVRGLFRGFWSTTLRDVPFMVILFTAYENFKLAHQRGWRPLGGHPHENGDVEGVPTLASTLFGGVSGAMAGFLTTPFDVIKTRVMTETRGGLGTASLSVRDAARRIMAEARVHPRPGTLAMARVFFAGAVPRSVWWFCICSLFFPVYERTKEILNDSR</sequence>
<comment type="subcellular location">
    <subcellularLocation>
        <location evidence="1">Membrane</location>
        <topology evidence="1">Multi-pass membrane protein</topology>
    </subcellularLocation>
</comment>
<keyword evidence="5" id="KW-0677">Repeat</keyword>
<feature type="repeat" description="Solcar" evidence="8">
    <location>
        <begin position="1"/>
        <end position="79"/>
    </location>
</feature>
<feature type="non-terminal residue" evidence="10">
    <location>
        <position position="204"/>
    </location>
</feature>
<protein>
    <submittedName>
        <fullName evidence="10">Mitochondrial carrier domain-containing protein</fullName>
    </submittedName>
</protein>
<reference evidence="11" key="1">
    <citation type="journal article" date="2018" name="Nat. Microbiol.">
        <title>Leveraging single-cell genomics to expand the fungal tree of life.</title>
        <authorList>
            <person name="Ahrendt S.R."/>
            <person name="Quandt C.A."/>
            <person name="Ciobanu D."/>
            <person name="Clum A."/>
            <person name="Salamov A."/>
            <person name="Andreopoulos B."/>
            <person name="Cheng J.F."/>
            <person name="Woyke T."/>
            <person name="Pelin A."/>
            <person name="Henrissat B."/>
            <person name="Reynolds N.K."/>
            <person name="Benny G.L."/>
            <person name="Smith M.E."/>
            <person name="James T.Y."/>
            <person name="Grigoriev I.V."/>
        </authorList>
    </citation>
    <scope>NUCLEOTIDE SEQUENCE [LARGE SCALE GENOMIC DNA]</scope>
    <source>
        <strain evidence="11">Benny S71-1</strain>
    </source>
</reference>
<evidence type="ECO:0000256" key="2">
    <source>
        <dbReference type="ARBA" id="ARBA00006375"/>
    </source>
</evidence>
<dbReference type="PROSITE" id="PS50920">
    <property type="entry name" value="SOLCAR"/>
    <property type="match status" value="2"/>
</dbReference>
<dbReference type="Proteomes" id="UP000278143">
    <property type="component" value="Unassembled WGS sequence"/>
</dbReference>
<feature type="non-terminal residue" evidence="10">
    <location>
        <position position="1"/>
    </location>
</feature>
<keyword evidence="3 9" id="KW-0813">Transport</keyword>
<dbReference type="PANTHER" id="PTHR45667">
    <property type="entry name" value="S-ADENOSYLMETHIONINE MITOCHONDRIAL CARRIER PROTEIN"/>
    <property type="match status" value="1"/>
</dbReference>
<evidence type="ECO:0000256" key="1">
    <source>
        <dbReference type="ARBA" id="ARBA00004141"/>
    </source>
</evidence>
<dbReference type="Gene3D" id="1.50.40.10">
    <property type="entry name" value="Mitochondrial carrier domain"/>
    <property type="match status" value="1"/>
</dbReference>
<accession>A0A4P9Z3I8</accession>
<dbReference type="Pfam" id="PF00153">
    <property type="entry name" value="Mito_carr"/>
    <property type="match status" value="2"/>
</dbReference>
<organism evidence="10 11">
    <name type="scientific">Syncephalis pseudoplumigaleata</name>
    <dbReference type="NCBI Taxonomy" id="1712513"/>
    <lineage>
        <taxon>Eukaryota</taxon>
        <taxon>Fungi</taxon>
        <taxon>Fungi incertae sedis</taxon>
        <taxon>Zoopagomycota</taxon>
        <taxon>Zoopagomycotina</taxon>
        <taxon>Zoopagomycetes</taxon>
        <taxon>Zoopagales</taxon>
        <taxon>Piptocephalidaceae</taxon>
        <taxon>Syncephalis</taxon>
    </lineage>
</organism>
<comment type="similarity">
    <text evidence="2 9">Belongs to the mitochondrial carrier (TC 2.A.29) family.</text>
</comment>
<evidence type="ECO:0000256" key="9">
    <source>
        <dbReference type="RuleBase" id="RU000488"/>
    </source>
</evidence>
<keyword evidence="4 8" id="KW-0812">Transmembrane</keyword>
<dbReference type="EMBL" id="KZ989445">
    <property type="protein sequence ID" value="RKP26361.1"/>
    <property type="molecule type" value="Genomic_DNA"/>
</dbReference>
<dbReference type="OrthoDB" id="415315at2759"/>
<evidence type="ECO:0000256" key="7">
    <source>
        <dbReference type="ARBA" id="ARBA00023136"/>
    </source>
</evidence>
<name>A0A4P9Z3I8_9FUNG</name>
<evidence type="ECO:0000256" key="4">
    <source>
        <dbReference type="ARBA" id="ARBA00022692"/>
    </source>
</evidence>
<gene>
    <name evidence="10" type="ORF">SYNPS1DRAFT_6399</name>
</gene>
<keyword evidence="6" id="KW-1133">Transmembrane helix</keyword>
<dbReference type="GO" id="GO:0016020">
    <property type="term" value="C:membrane"/>
    <property type="evidence" value="ECO:0007669"/>
    <property type="project" value="UniProtKB-SubCell"/>
</dbReference>
<feature type="repeat" description="Solcar" evidence="8">
    <location>
        <begin position="104"/>
        <end position="199"/>
    </location>
</feature>
<dbReference type="SUPFAM" id="SSF103506">
    <property type="entry name" value="Mitochondrial carrier"/>
    <property type="match status" value="1"/>
</dbReference>
<evidence type="ECO:0000313" key="11">
    <source>
        <dbReference type="Proteomes" id="UP000278143"/>
    </source>
</evidence>
<keyword evidence="11" id="KW-1185">Reference proteome</keyword>
<evidence type="ECO:0000256" key="3">
    <source>
        <dbReference type="ARBA" id="ARBA00022448"/>
    </source>
</evidence>